<feature type="binding site" evidence="9">
    <location>
        <position position="192"/>
    </location>
    <ligand>
        <name>Zn(2+)</name>
        <dbReference type="ChEBI" id="CHEBI:29105"/>
    </ligand>
</feature>
<comment type="similarity">
    <text evidence="1 6">Belongs to the metallo-dependent hydrolases superfamily. NagA family.</text>
</comment>
<dbReference type="PIRSF" id="PIRSF038994">
    <property type="entry name" value="NagA"/>
    <property type="match status" value="1"/>
</dbReference>
<feature type="binding site" evidence="9">
    <location>
        <position position="128"/>
    </location>
    <ligand>
        <name>Zn(2+)</name>
        <dbReference type="ChEBI" id="CHEBI:29105"/>
    </ligand>
</feature>
<sequence length="383" mass="41990">MFALCHGEILTGDEKLLDTAVVISKGKIHALVPISELSEDIPRFDLHGHILSPGFIDLQLNGCGGVMFNSAPTVETLEHMHLTNLKTGTTSFLPTLISDSDDVIRQAVETTRQYMTQHQHQVLGMHLEGPYTNPVRKGIHPLQQLRHPSDDMISWLAEQAPWLKKVTLAPEMNHSEHLRQLHKAGIVVSVGHTAATYEQASQAFEQGASFATHLYNAMTSMENGRSPGVVGAVFDRNDVYAGIIADGYHVHWANIRTAKTVMGERLCLVTDATAAATPPAGMTEFDFCGTPVFIRDGQCVDQDGTLGGSALTMNEGIRLLIEQAEIPQEEAFRMATLYPARAIKMDHLLGAIRPGMIANLTILDPAYQVINTLVNGEWTKDMH</sequence>
<dbReference type="RefSeq" id="WP_072960896.1">
    <property type="nucleotide sequence ID" value="NZ_FQUH01000015.1"/>
</dbReference>
<evidence type="ECO:0000256" key="2">
    <source>
        <dbReference type="ARBA" id="ARBA00022723"/>
    </source>
</evidence>
<evidence type="ECO:0000256" key="9">
    <source>
        <dbReference type="PIRSR" id="PIRSR038994-3"/>
    </source>
</evidence>
<dbReference type="Proteomes" id="UP000184159">
    <property type="component" value="Unassembled WGS sequence"/>
</dbReference>
<dbReference type="Gene3D" id="3.20.20.140">
    <property type="entry name" value="Metal-dependent hydrolases"/>
    <property type="match status" value="1"/>
</dbReference>
<dbReference type="InterPro" id="IPR006680">
    <property type="entry name" value="Amidohydro-rel"/>
</dbReference>
<evidence type="ECO:0000256" key="1">
    <source>
        <dbReference type="ARBA" id="ARBA00010716"/>
    </source>
</evidence>
<keyword evidence="12" id="KW-1185">Reference proteome</keyword>
<feature type="binding site" evidence="9">
    <location>
        <position position="213"/>
    </location>
    <ligand>
        <name>Zn(2+)</name>
        <dbReference type="ChEBI" id="CHEBI:29105"/>
    </ligand>
</feature>
<dbReference type="SUPFAM" id="SSF51556">
    <property type="entry name" value="Metallo-dependent hydrolases"/>
    <property type="match status" value="1"/>
</dbReference>
<evidence type="ECO:0000313" key="11">
    <source>
        <dbReference type="EMBL" id="SHF69057.1"/>
    </source>
</evidence>
<dbReference type="NCBIfam" id="NF008371">
    <property type="entry name" value="PRK11170.1"/>
    <property type="match status" value="1"/>
</dbReference>
<comment type="function">
    <text evidence="5">Involved in the first committed step in the biosynthesis of amino-sugar-nucleotides. Catalyzes the hydrolysis of the N-acetyl group of N-acetylglucosamine-6-phosphate (GlcNAc-6-P) to yield glucosamine 6-phosphate and acetate.</text>
</comment>
<dbReference type="Gene3D" id="2.30.40.10">
    <property type="entry name" value="Urease, subunit C, domain 1"/>
    <property type="match status" value="1"/>
</dbReference>
<dbReference type="GO" id="GO:0008448">
    <property type="term" value="F:N-acetylglucosamine-6-phosphate deacetylase activity"/>
    <property type="evidence" value="ECO:0007669"/>
    <property type="project" value="InterPro"/>
</dbReference>
<dbReference type="GO" id="GO:0046872">
    <property type="term" value="F:metal ion binding"/>
    <property type="evidence" value="ECO:0007669"/>
    <property type="project" value="UniProtKB-KW"/>
</dbReference>
<organism evidence="11 12">
    <name type="scientific">Vibrio gazogenes DSM 21264 = NBRC 103151</name>
    <dbReference type="NCBI Taxonomy" id="1123492"/>
    <lineage>
        <taxon>Bacteria</taxon>
        <taxon>Pseudomonadati</taxon>
        <taxon>Pseudomonadota</taxon>
        <taxon>Gammaproteobacteria</taxon>
        <taxon>Vibrionales</taxon>
        <taxon>Vibrionaceae</taxon>
        <taxon>Vibrio</taxon>
    </lineage>
</organism>
<keyword evidence="2 9" id="KW-0479">Metal-binding</keyword>
<gene>
    <name evidence="11" type="ORF">SAMN02745781_02926</name>
</gene>
<dbReference type="SUPFAM" id="SSF51338">
    <property type="entry name" value="Composite domain of metallo-dependent hydrolases"/>
    <property type="match status" value="1"/>
</dbReference>
<dbReference type="EMBL" id="FQUH01000015">
    <property type="protein sequence ID" value="SHF69057.1"/>
    <property type="molecule type" value="Genomic_DNA"/>
</dbReference>
<evidence type="ECO:0000313" key="12">
    <source>
        <dbReference type="Proteomes" id="UP000184159"/>
    </source>
</evidence>
<dbReference type="InterPro" id="IPR003764">
    <property type="entry name" value="GlcNAc_6-P_deAcase"/>
</dbReference>
<evidence type="ECO:0000256" key="6">
    <source>
        <dbReference type="PIRNR" id="PIRNR038994"/>
    </source>
</evidence>
<evidence type="ECO:0000256" key="7">
    <source>
        <dbReference type="PIRSR" id="PIRSR038994-1"/>
    </source>
</evidence>
<feature type="binding site" evidence="8">
    <location>
        <position position="249"/>
    </location>
    <ligand>
        <name>substrate</name>
    </ligand>
</feature>
<evidence type="ECO:0000256" key="5">
    <source>
        <dbReference type="ARBA" id="ARBA00055797"/>
    </source>
</evidence>
<reference evidence="12" key="1">
    <citation type="submission" date="2016-11" db="EMBL/GenBank/DDBJ databases">
        <authorList>
            <person name="Varghese N."/>
            <person name="Submissions S."/>
        </authorList>
    </citation>
    <scope>NUCLEOTIDE SEQUENCE [LARGE SCALE GENOMIC DNA]</scope>
    <source>
        <strain evidence="12">DSM 21264</strain>
    </source>
</reference>
<feature type="active site" description="Proton donor/acceptor" evidence="7">
    <location>
        <position position="271"/>
    </location>
</feature>
<proteinExistence type="inferred from homology"/>
<dbReference type="FunFam" id="3.20.20.140:FF:000004">
    <property type="entry name" value="N-acetylglucosamine-6-phosphate deacetylase"/>
    <property type="match status" value="1"/>
</dbReference>
<feature type="binding site" evidence="8">
    <location>
        <begin position="306"/>
        <end position="308"/>
    </location>
    <ligand>
        <name>substrate</name>
    </ligand>
</feature>
<dbReference type="InterPro" id="IPR032466">
    <property type="entry name" value="Metal_Hydrolase"/>
</dbReference>
<dbReference type="Pfam" id="PF01979">
    <property type="entry name" value="Amidohydro_1"/>
    <property type="match status" value="1"/>
</dbReference>
<dbReference type="GO" id="GO:0006046">
    <property type="term" value="P:N-acetylglucosamine catabolic process"/>
    <property type="evidence" value="ECO:0007669"/>
    <property type="project" value="TreeGrafter"/>
</dbReference>
<feature type="binding site" evidence="8">
    <location>
        <position position="139"/>
    </location>
    <ligand>
        <name>substrate</name>
    </ligand>
</feature>
<dbReference type="NCBIfam" id="TIGR00221">
    <property type="entry name" value="nagA"/>
    <property type="match status" value="1"/>
</dbReference>
<name>A0A1M5DPZ2_VIBGA</name>
<dbReference type="CDD" id="cd00854">
    <property type="entry name" value="NagA"/>
    <property type="match status" value="1"/>
</dbReference>
<evidence type="ECO:0000256" key="3">
    <source>
        <dbReference type="ARBA" id="ARBA00022801"/>
    </source>
</evidence>
<comment type="cofactor">
    <cofactor evidence="9">
        <name>a divalent metal cation</name>
        <dbReference type="ChEBI" id="CHEBI:60240"/>
    </cofactor>
    <text evidence="9">Binds 1 divalent metal cation per subunit.</text>
</comment>
<feature type="domain" description="Amidohydrolase-related" evidence="10">
    <location>
        <begin position="50"/>
        <end position="378"/>
    </location>
</feature>
<evidence type="ECO:0000256" key="8">
    <source>
        <dbReference type="PIRSR" id="PIRSR038994-2"/>
    </source>
</evidence>
<dbReference type="PANTHER" id="PTHR11113:SF14">
    <property type="entry name" value="N-ACETYLGLUCOSAMINE-6-PHOSPHATE DEACETYLASE"/>
    <property type="match status" value="1"/>
</dbReference>
<dbReference type="AlphaFoldDB" id="A0A1M5DPZ2"/>
<dbReference type="InterPro" id="IPR011059">
    <property type="entry name" value="Metal-dep_hydrolase_composite"/>
</dbReference>
<feature type="binding site" evidence="8">
    <location>
        <begin position="216"/>
        <end position="217"/>
    </location>
    <ligand>
        <name>substrate</name>
    </ligand>
</feature>
<accession>A0A1M5DPZ2</accession>
<evidence type="ECO:0000256" key="4">
    <source>
        <dbReference type="ARBA" id="ARBA00023277"/>
    </source>
</evidence>
<evidence type="ECO:0000259" key="10">
    <source>
        <dbReference type="Pfam" id="PF01979"/>
    </source>
</evidence>
<feature type="binding site" evidence="8">
    <location>
        <position position="225"/>
    </location>
    <ligand>
        <name>substrate</name>
    </ligand>
</feature>
<keyword evidence="4 6" id="KW-0119">Carbohydrate metabolism</keyword>
<dbReference type="PANTHER" id="PTHR11113">
    <property type="entry name" value="N-ACETYLGLUCOSAMINE-6-PHOSPHATE DEACETYLASE"/>
    <property type="match status" value="1"/>
</dbReference>
<protein>
    <submittedName>
        <fullName evidence="11">N-acetylglucosamine-6-phosphate deacetylase</fullName>
    </submittedName>
</protein>
<keyword evidence="3 6" id="KW-0378">Hydrolase</keyword>